<evidence type="ECO:0000259" key="3">
    <source>
        <dbReference type="Pfam" id="PF08220"/>
    </source>
</evidence>
<dbReference type="Gene3D" id="1.10.10.10">
    <property type="entry name" value="Winged helix-like DNA-binding domain superfamily/Winged helix DNA-binding domain"/>
    <property type="match status" value="1"/>
</dbReference>
<evidence type="ECO:0000256" key="2">
    <source>
        <dbReference type="ARBA" id="ARBA00023163"/>
    </source>
</evidence>
<dbReference type="InterPro" id="IPR036388">
    <property type="entry name" value="WH-like_DNA-bd_sf"/>
</dbReference>
<dbReference type="Pfam" id="PF08220">
    <property type="entry name" value="HTH_DeoR"/>
    <property type="match status" value="1"/>
</dbReference>
<dbReference type="InterPro" id="IPR036390">
    <property type="entry name" value="WH_DNA-bd_sf"/>
</dbReference>
<dbReference type="GO" id="GO:0003700">
    <property type="term" value="F:DNA-binding transcription factor activity"/>
    <property type="evidence" value="ECO:0007669"/>
    <property type="project" value="InterPro"/>
</dbReference>
<reference evidence="4" key="2">
    <citation type="submission" date="2021-09" db="EMBL/GenBank/DDBJ databases">
        <authorList>
            <person name="Gilroy R."/>
        </authorList>
    </citation>
    <scope>NUCLEOTIDE SEQUENCE</scope>
    <source>
        <strain evidence="4">CHK193-16274</strain>
    </source>
</reference>
<keyword evidence="2" id="KW-0804">Transcription</keyword>
<dbReference type="AlphaFoldDB" id="A0A921KI76"/>
<name>A0A921KI76_9FIRM</name>
<evidence type="ECO:0000313" key="4">
    <source>
        <dbReference type="EMBL" id="HJF39968.1"/>
    </source>
</evidence>
<comment type="caution">
    <text evidence="4">The sequence shown here is derived from an EMBL/GenBank/DDBJ whole genome shotgun (WGS) entry which is preliminary data.</text>
</comment>
<keyword evidence="1" id="KW-0805">Transcription regulation</keyword>
<accession>A0A921KI76</accession>
<feature type="domain" description="HTH deoR-type" evidence="3">
    <location>
        <begin position="10"/>
        <end position="50"/>
    </location>
</feature>
<gene>
    <name evidence="4" type="ORF">K8V91_03510</name>
</gene>
<protein>
    <submittedName>
        <fullName evidence="4">DeoR family transcriptional regulator</fullName>
    </submittedName>
</protein>
<proteinExistence type="predicted"/>
<sequence>MRDKLSVSERRTKILEYLALKRKSTRIELSLKFNVSICTIARDIIYLSSVAPIYTKQGNQGGVYILPEYRSYKNYLTDAEEECLYNLMKKASNEECRILCGIITKFTKKANEND</sequence>
<dbReference type="SUPFAM" id="SSF46785">
    <property type="entry name" value="Winged helix' DNA-binding domain"/>
    <property type="match status" value="1"/>
</dbReference>
<dbReference type="Proteomes" id="UP000749320">
    <property type="component" value="Unassembled WGS sequence"/>
</dbReference>
<reference evidence="4" key="1">
    <citation type="journal article" date="2021" name="PeerJ">
        <title>Extensive microbial diversity within the chicken gut microbiome revealed by metagenomics and culture.</title>
        <authorList>
            <person name="Gilroy R."/>
            <person name="Ravi A."/>
            <person name="Getino M."/>
            <person name="Pursley I."/>
            <person name="Horton D.L."/>
            <person name="Alikhan N.F."/>
            <person name="Baker D."/>
            <person name="Gharbi K."/>
            <person name="Hall N."/>
            <person name="Watson M."/>
            <person name="Adriaenssens E.M."/>
            <person name="Foster-Nyarko E."/>
            <person name="Jarju S."/>
            <person name="Secka A."/>
            <person name="Antonio M."/>
            <person name="Oren A."/>
            <person name="Chaudhuri R.R."/>
            <person name="La Ragione R."/>
            <person name="Hildebrand F."/>
            <person name="Pallen M.J."/>
        </authorList>
    </citation>
    <scope>NUCLEOTIDE SEQUENCE</scope>
    <source>
        <strain evidence="4">CHK193-16274</strain>
    </source>
</reference>
<dbReference type="InterPro" id="IPR001034">
    <property type="entry name" value="DeoR_HTH"/>
</dbReference>
<organism evidence="4 5">
    <name type="scientific">Thomasclavelia spiroformis</name>
    <dbReference type="NCBI Taxonomy" id="29348"/>
    <lineage>
        <taxon>Bacteria</taxon>
        <taxon>Bacillati</taxon>
        <taxon>Bacillota</taxon>
        <taxon>Erysipelotrichia</taxon>
        <taxon>Erysipelotrichales</taxon>
        <taxon>Coprobacillaceae</taxon>
        <taxon>Thomasclavelia</taxon>
    </lineage>
</organism>
<evidence type="ECO:0000313" key="5">
    <source>
        <dbReference type="Proteomes" id="UP000749320"/>
    </source>
</evidence>
<evidence type="ECO:0000256" key="1">
    <source>
        <dbReference type="ARBA" id="ARBA00023015"/>
    </source>
</evidence>
<dbReference type="EMBL" id="DYWV01000119">
    <property type="protein sequence ID" value="HJF39968.1"/>
    <property type="molecule type" value="Genomic_DNA"/>
</dbReference>